<evidence type="ECO:0000259" key="2">
    <source>
        <dbReference type="Pfam" id="PF22470"/>
    </source>
</evidence>
<dbReference type="InterPro" id="IPR054180">
    <property type="entry name" value="H-NS-like_N"/>
</dbReference>
<gene>
    <name evidence="3" type="ORF">GQA06_20965</name>
</gene>
<sequence length="56" mass="6502">MSEALKILNNIRTLRAQARECTLETLEEMLEKLEVVVNERREEESAAAAEVEERTR</sequence>
<protein>
    <submittedName>
        <fullName evidence="3">Transcriptional regulator</fullName>
    </submittedName>
</protein>
<feature type="domain" description="DNA-binding protein H-NS-like N-terminal" evidence="2">
    <location>
        <begin position="1"/>
        <end position="55"/>
    </location>
</feature>
<evidence type="ECO:0000256" key="1">
    <source>
        <dbReference type="SAM" id="Coils"/>
    </source>
</evidence>
<dbReference type="EMBL" id="WTQJ01000937">
    <property type="protein sequence ID" value="MWR16248.1"/>
    <property type="molecule type" value="Genomic_DNA"/>
</dbReference>
<dbReference type="SUPFAM" id="SSF81273">
    <property type="entry name" value="H-NS histone-like proteins"/>
    <property type="match status" value="1"/>
</dbReference>
<feature type="non-terminal residue" evidence="3">
    <location>
        <position position="56"/>
    </location>
</feature>
<dbReference type="Proteomes" id="UP000430387">
    <property type="component" value="Unassembled WGS sequence"/>
</dbReference>
<reference evidence="3 4" key="1">
    <citation type="submission" date="2019-12" db="EMBL/GenBank/DDBJ databases">
        <title>Enteriobacteria Tanzani isolates_8377-8380.</title>
        <authorList>
            <person name="Subbiah M."/>
            <person name="Call D."/>
        </authorList>
    </citation>
    <scope>NUCLEOTIDE SEQUENCE [LARGE SCALE GENOMIC DNA]</scope>
    <source>
        <strain evidence="3 4">8380wG1</strain>
    </source>
</reference>
<dbReference type="InterPro" id="IPR027454">
    <property type="entry name" value="Histone_HNS_N"/>
</dbReference>
<keyword evidence="1" id="KW-0175">Coiled coil</keyword>
<dbReference type="GO" id="GO:0046983">
    <property type="term" value="F:protein dimerization activity"/>
    <property type="evidence" value="ECO:0007669"/>
    <property type="project" value="InterPro"/>
</dbReference>
<evidence type="ECO:0000313" key="3">
    <source>
        <dbReference type="EMBL" id="MWR16248.1"/>
    </source>
</evidence>
<dbReference type="Pfam" id="PF22470">
    <property type="entry name" value="Histone_HNS_N"/>
    <property type="match status" value="1"/>
</dbReference>
<comment type="caution">
    <text evidence="3">The sequence shown here is derived from an EMBL/GenBank/DDBJ whole genome shotgun (WGS) entry which is preliminary data.</text>
</comment>
<evidence type="ECO:0000313" key="4">
    <source>
        <dbReference type="Proteomes" id="UP000430387"/>
    </source>
</evidence>
<dbReference type="Gene3D" id="1.10.287.1050">
    <property type="entry name" value="H-NS histone-like proteins"/>
    <property type="match status" value="1"/>
</dbReference>
<accession>A0A6D0IPZ2</accession>
<feature type="coiled-coil region" evidence="1">
    <location>
        <begin position="16"/>
        <end position="46"/>
    </location>
</feature>
<dbReference type="AlphaFoldDB" id="A0A6D0IPZ2"/>
<organism evidence="3 4">
    <name type="scientific">Escherichia coli</name>
    <dbReference type="NCBI Taxonomy" id="562"/>
    <lineage>
        <taxon>Bacteria</taxon>
        <taxon>Pseudomonadati</taxon>
        <taxon>Pseudomonadota</taxon>
        <taxon>Gammaproteobacteria</taxon>
        <taxon>Enterobacterales</taxon>
        <taxon>Enterobacteriaceae</taxon>
        <taxon>Escherichia</taxon>
    </lineage>
</organism>
<proteinExistence type="predicted"/>
<name>A0A6D0IPZ2_ECOLX</name>